<dbReference type="SUPFAM" id="SSF49464">
    <property type="entry name" value="Carboxypeptidase regulatory domain-like"/>
    <property type="match status" value="1"/>
</dbReference>
<name>A0A495WH50_9BACT</name>
<gene>
    <name evidence="2" type="ORF">BC742_0091</name>
</gene>
<dbReference type="RefSeq" id="WP_022602206.1">
    <property type="nucleotide sequence ID" value="NZ_KI440815.1"/>
</dbReference>
<dbReference type="GO" id="GO:0004180">
    <property type="term" value="F:carboxypeptidase activity"/>
    <property type="evidence" value="ECO:0007669"/>
    <property type="project" value="UniProtKB-KW"/>
</dbReference>
<evidence type="ECO:0000313" key="3">
    <source>
        <dbReference type="Proteomes" id="UP000269493"/>
    </source>
</evidence>
<feature type="signal peptide" evidence="1">
    <location>
        <begin position="1"/>
        <end position="23"/>
    </location>
</feature>
<dbReference type="AlphaFoldDB" id="A0A495WH50"/>
<keyword evidence="2" id="KW-0121">Carboxypeptidase</keyword>
<keyword evidence="2" id="KW-0378">Hydrolase</keyword>
<comment type="caution">
    <text evidence="2">The sequence shown here is derived from an EMBL/GenBank/DDBJ whole genome shotgun (WGS) entry which is preliminary data.</text>
</comment>
<dbReference type="Pfam" id="PF18939">
    <property type="entry name" value="DUF5686"/>
    <property type="match status" value="1"/>
</dbReference>
<dbReference type="InterPro" id="IPR043741">
    <property type="entry name" value="DUF5686"/>
</dbReference>
<evidence type="ECO:0000313" key="2">
    <source>
        <dbReference type="EMBL" id="RKT61052.1"/>
    </source>
</evidence>
<evidence type="ECO:0000256" key="1">
    <source>
        <dbReference type="SAM" id="SignalP"/>
    </source>
</evidence>
<dbReference type="InterPro" id="IPR008969">
    <property type="entry name" value="CarboxyPept-like_regulatory"/>
</dbReference>
<dbReference type="Gene3D" id="2.60.40.1120">
    <property type="entry name" value="Carboxypeptidase-like, regulatory domain"/>
    <property type="match status" value="1"/>
</dbReference>
<dbReference type="EMBL" id="RBXN01000001">
    <property type="protein sequence ID" value="RKT61052.1"/>
    <property type="molecule type" value="Genomic_DNA"/>
</dbReference>
<dbReference type="Proteomes" id="UP000269493">
    <property type="component" value="Unassembled WGS sequence"/>
</dbReference>
<dbReference type="Pfam" id="PF13715">
    <property type="entry name" value="CarbopepD_reg_2"/>
    <property type="match status" value="1"/>
</dbReference>
<sequence>MSKRIYIISLFCICFLFPYKAVAQSTVITGIVTDSVTNEPLPYVSVFLKGPQVGVTTDDEGRFSIKTSSAFSKIIFTSLGYRGKEISVKRGGTHTLEVKLVPSTYDVKEVIVRPKRERYKRKGNPAVDFVKNIIERRDQNSPENHDYYNYEQYDKLTLALNDFSEEQKKKWLFKKFQFIFDYVDTSEVSGKPILTVSIKEKIAENHYRKSPASHKQQVTGIKRAGIDEMFNQESLQQFYDEVFKEVDIFGNDVTMLLTRFVSPLSNIGPAFYRYYLMDTIQIEGEKCVDLAFAPFNSESTGFVGHLYVTLDSTYFVKKAKLTVPKAINLNYVENLVISQDFKRFPDGTRIKTKDDAVVEFRILPGTQGLYARRLSTYTKHNFSPPADMSIFSKEGRVIVDEMAEVKPEAFWIDNRHVAVKSKENAVDKLLIRLREVPVFYWTEKVISILISGYIETSKESKFDFGPMNTTISGNSVEGARFRVGGLTTANLNPHWFGNGYLAYGTRDKKFKYKAELQYSFNKKKYHPGEFPVHSIRLMHSYDINQLGQHYLYTNKDNVFLALKRMEDVRSTYLRNTELGYLREHKFGFSYGLDLRYKTEEATKWVPFKPLAGNEFKRYSEAEAEIKLRYAPNEKFYQTKGQRYPITKDAPVFTLSHVVGLKGVFDSKYNYNRTDFSVRKAFWFSAFGHLNVMLQAGKVWNKVPYPMLIIPNANLSYLIQQGSYSLMNPMEFINDSYASWDLTYFANGILFNRIPLVKYMKLREVISFKGMFGHLSDKNNPALHPDSDFLWAFPSTTRMMDKKTPYMEFGAGLDNIFTILRVEYVWRLTYRNHPGIDRSGVRIAMHFSF</sequence>
<organism evidence="2 3">
    <name type="scientific">Coprobacter fastidiosus NSB1 = JCM 33896</name>
    <dbReference type="NCBI Taxonomy" id="1349822"/>
    <lineage>
        <taxon>Bacteria</taxon>
        <taxon>Pseudomonadati</taxon>
        <taxon>Bacteroidota</taxon>
        <taxon>Bacteroidia</taxon>
        <taxon>Bacteroidales</taxon>
        <taxon>Barnesiellaceae</taxon>
        <taxon>Coprobacter</taxon>
    </lineage>
</organism>
<feature type="chain" id="PRO_5019815635" evidence="1">
    <location>
        <begin position="24"/>
        <end position="848"/>
    </location>
</feature>
<keyword evidence="3" id="KW-1185">Reference proteome</keyword>
<accession>A0A495WH50</accession>
<dbReference type="GeneID" id="92927252"/>
<dbReference type="OrthoDB" id="983143at2"/>
<keyword evidence="1" id="KW-0732">Signal</keyword>
<protein>
    <submittedName>
        <fullName evidence="2">Carboxypeptidase-like protein</fullName>
    </submittedName>
</protein>
<reference evidence="2 3" key="1">
    <citation type="submission" date="2018-10" db="EMBL/GenBank/DDBJ databases">
        <title>Genomic Encyclopedia of Archaeal and Bacterial Type Strains, Phase II (KMG-II): from individual species to whole genera.</title>
        <authorList>
            <person name="Goeker M."/>
        </authorList>
    </citation>
    <scope>NUCLEOTIDE SEQUENCE [LARGE SCALE GENOMIC DNA]</scope>
    <source>
        <strain evidence="2 3">NSB1</strain>
    </source>
</reference>
<proteinExistence type="predicted"/>
<keyword evidence="2" id="KW-0645">Protease</keyword>